<dbReference type="InterPro" id="IPR017107">
    <property type="entry name" value="AP1_complex_gsu"/>
</dbReference>
<evidence type="ECO:0000256" key="8">
    <source>
        <dbReference type="ARBA" id="ARBA00023329"/>
    </source>
</evidence>
<name>A0A1B2JBB7_PICPA</name>
<keyword evidence="5 9" id="KW-0653">Protein transport</keyword>
<dbReference type="Proteomes" id="UP000094565">
    <property type="component" value="Chromosome 2"/>
</dbReference>
<evidence type="ECO:0000256" key="2">
    <source>
        <dbReference type="ARBA" id="ARBA00004555"/>
    </source>
</evidence>
<evidence type="ECO:0000256" key="9">
    <source>
        <dbReference type="PIRNR" id="PIRNR037094"/>
    </source>
</evidence>
<dbReference type="SUPFAM" id="SSF48371">
    <property type="entry name" value="ARM repeat"/>
    <property type="match status" value="1"/>
</dbReference>
<dbReference type="Pfam" id="PF01602">
    <property type="entry name" value="Adaptin_N"/>
    <property type="match status" value="1"/>
</dbReference>
<dbReference type="SUPFAM" id="SSF49348">
    <property type="entry name" value="Clathrin adaptor appendage domain"/>
    <property type="match status" value="1"/>
</dbReference>
<dbReference type="GO" id="GO:0006886">
    <property type="term" value="P:intracellular protein transport"/>
    <property type="evidence" value="ECO:0007669"/>
    <property type="project" value="UniProtKB-UniRule"/>
</dbReference>
<dbReference type="GO" id="GO:0016482">
    <property type="term" value="P:cytosolic transport"/>
    <property type="evidence" value="ECO:0007669"/>
    <property type="project" value="UniProtKB-ARBA"/>
</dbReference>
<dbReference type="InterPro" id="IPR002553">
    <property type="entry name" value="Clathrin/coatomer_adapt-like_N"/>
</dbReference>
<evidence type="ECO:0000313" key="13">
    <source>
        <dbReference type="Proteomes" id="UP000094565"/>
    </source>
</evidence>
<evidence type="ECO:0000256" key="3">
    <source>
        <dbReference type="ARBA" id="ARBA00006613"/>
    </source>
</evidence>
<evidence type="ECO:0000259" key="11">
    <source>
        <dbReference type="PROSITE" id="PS50180"/>
    </source>
</evidence>
<protein>
    <recommendedName>
        <fullName evidence="9">AP-1 complex subunit gamma</fullName>
    </recommendedName>
</protein>
<dbReference type="PROSITE" id="PS50180">
    <property type="entry name" value="GAE"/>
    <property type="match status" value="1"/>
</dbReference>
<accession>A0A1B2JBB7</accession>
<dbReference type="GO" id="GO:0030121">
    <property type="term" value="C:AP-1 adaptor complex"/>
    <property type="evidence" value="ECO:0007669"/>
    <property type="project" value="InterPro"/>
</dbReference>
<sequence>MAGGLKKFIKSVRNSKTIAEERAVIRKESAKIRTSFRNVQLDDQTRKKNIQKLLYLYIMGEPTHFGQVECLKLVATPQFSNKRLGYLATMLLLDENQEVITLTTNSLDNDINSTNQYIVSSALTTLGNIASPDMARDLYTVVEAHLDGNNAYLRKKAAIVAAKLIEKEPDLVEVFLSKVESLLDDKNHAVLLGGLQLARVIHETDSASHATLSEFVPKLLYHLKMLITTGYSPEYDVGGVPDPFLCVSLLQTLTLLFENDKNCPHVEAYHDLLTQIASKIDTGKNSGNVVLYEAVRSIFRINPDSSLKILGVNILAKFLKSKDNNTRYVALNTLLSVLELEPQAVQRHRATIVACLQDGDISIRRRALELTFAIINKQNIRLLAKELLAFLQNSDTDLKPYVTTQFTLVAEQYAPNEKWFFENLITMLKYAGNYISTDVSSNIIGLTIQIKDKELVKFITTELFNASIEDRTQYGLNLIATWCLGEYGDLIEGSVPGSKIVELLSSFINFPSYDDESKNMHLIGYCLTACLKLSVRITDAGTIEHLRQLLKSKTNDMDLEIQTRAMEYLQIFSQPMSIKKGILAKMPPPPMKEKQSISLMLTSDKKTHNKAKPVDSNDLLLDLLGEDVDTPTVLNGNTQSVRTPENNLDLLSDIFGDKPNNNTSKPANSTATPQVNKASDLLLDDLLFSPSATVSAPKVNTIIAFEDANVSVGFVTVENGRGLASLEAHISNKGLNNISALSILLAVPKSQKLQLSPISTTTLQSKGSALQTFKITGAEGSKIKLRAKLSYTTDGQAVTKQFEFSSASTL</sequence>
<dbReference type="GO" id="GO:0005829">
    <property type="term" value="C:cytosol"/>
    <property type="evidence" value="ECO:0007669"/>
    <property type="project" value="GOC"/>
</dbReference>
<gene>
    <name evidence="12" type="primary">APL4</name>
    <name evidence="12" type="ORF">ATY40_BA7502632</name>
</gene>
<dbReference type="PANTHER" id="PTHR22780">
    <property type="entry name" value="ADAPTIN, ALPHA/GAMMA/EPSILON"/>
    <property type="match status" value="1"/>
</dbReference>
<dbReference type="InterPro" id="IPR008153">
    <property type="entry name" value="GAE_dom"/>
</dbReference>
<dbReference type="SMART" id="SM00809">
    <property type="entry name" value="Alpha_adaptinC2"/>
    <property type="match status" value="1"/>
</dbReference>
<proteinExistence type="inferred from homology"/>
<keyword evidence="4 9" id="KW-0813">Transport</keyword>
<dbReference type="PIRSF" id="PIRSF037094">
    <property type="entry name" value="AP1_complex_gamma"/>
    <property type="match status" value="1"/>
</dbReference>
<keyword evidence="13" id="KW-1185">Reference proteome</keyword>
<feature type="region of interest" description="Disordered" evidence="10">
    <location>
        <begin position="654"/>
        <end position="673"/>
    </location>
</feature>
<comment type="subcellular location">
    <subcellularLocation>
        <location evidence="1">Cytoplasmic vesicle membrane</location>
    </subcellularLocation>
    <subcellularLocation>
        <location evidence="2">Golgi apparatus</location>
    </subcellularLocation>
</comment>
<keyword evidence="7 9" id="KW-0472">Membrane</keyword>
<reference evidence="12 13" key="1">
    <citation type="submission" date="2016-02" db="EMBL/GenBank/DDBJ databases">
        <title>Comparative genomic and transcriptomic foundation for Pichia pastoris.</title>
        <authorList>
            <person name="Love K.R."/>
            <person name="Shah K.A."/>
            <person name="Whittaker C.A."/>
            <person name="Wu J."/>
            <person name="Bartlett M.C."/>
            <person name="Ma D."/>
            <person name="Leeson R.L."/>
            <person name="Priest M."/>
            <person name="Young S.K."/>
            <person name="Love J.C."/>
        </authorList>
    </citation>
    <scope>NUCLEOTIDE SEQUENCE [LARGE SCALE GENOMIC DNA]</scope>
    <source>
        <strain evidence="12 13">ATCC 28485</strain>
    </source>
</reference>
<dbReference type="Pfam" id="PF02883">
    <property type="entry name" value="Alpha_adaptinC2"/>
    <property type="match status" value="1"/>
</dbReference>
<evidence type="ECO:0000256" key="1">
    <source>
        <dbReference type="ARBA" id="ARBA00004156"/>
    </source>
</evidence>
<dbReference type="Gene3D" id="2.60.40.1230">
    <property type="match status" value="1"/>
</dbReference>
<dbReference type="InterPro" id="IPR011989">
    <property type="entry name" value="ARM-like"/>
</dbReference>
<evidence type="ECO:0000313" key="12">
    <source>
        <dbReference type="EMBL" id="ANZ75326.1"/>
    </source>
</evidence>
<dbReference type="AlphaFoldDB" id="A0A1B2JBB7"/>
<feature type="domain" description="GAE" evidence="11">
    <location>
        <begin position="697"/>
        <end position="808"/>
    </location>
</feature>
<evidence type="ECO:0000256" key="4">
    <source>
        <dbReference type="ARBA" id="ARBA00022448"/>
    </source>
</evidence>
<dbReference type="InterPro" id="IPR008152">
    <property type="entry name" value="Clathrin_a/b/g-adaptin_app_Ig"/>
</dbReference>
<dbReference type="InterPro" id="IPR016024">
    <property type="entry name" value="ARM-type_fold"/>
</dbReference>
<keyword evidence="8 9" id="KW-0968">Cytoplasmic vesicle</keyword>
<dbReference type="InterPro" id="IPR013041">
    <property type="entry name" value="Clathrin_app_Ig-like_sf"/>
</dbReference>
<organism evidence="12 13">
    <name type="scientific">Komagataella pastoris</name>
    <name type="common">Yeast</name>
    <name type="synonym">Pichia pastoris</name>
    <dbReference type="NCBI Taxonomy" id="4922"/>
    <lineage>
        <taxon>Eukaryota</taxon>
        <taxon>Fungi</taxon>
        <taxon>Dikarya</taxon>
        <taxon>Ascomycota</taxon>
        <taxon>Saccharomycotina</taxon>
        <taxon>Pichiomycetes</taxon>
        <taxon>Pichiales</taxon>
        <taxon>Pichiaceae</taxon>
        <taxon>Komagataella</taxon>
    </lineage>
</organism>
<comment type="similarity">
    <text evidence="3 9">Belongs to the adaptor complexes large subunit family.</text>
</comment>
<dbReference type="EMBL" id="CP014585">
    <property type="protein sequence ID" value="ANZ75326.1"/>
    <property type="molecule type" value="Genomic_DNA"/>
</dbReference>
<keyword evidence="6 9" id="KW-0333">Golgi apparatus</keyword>
<dbReference type="InterPro" id="IPR050840">
    <property type="entry name" value="Adaptor_Complx_Large_Subunit"/>
</dbReference>
<evidence type="ECO:0000256" key="10">
    <source>
        <dbReference type="SAM" id="MobiDB-lite"/>
    </source>
</evidence>
<dbReference type="Gene3D" id="1.25.10.10">
    <property type="entry name" value="Leucine-rich Repeat Variant"/>
    <property type="match status" value="1"/>
</dbReference>
<dbReference type="OrthoDB" id="28053at2759"/>
<evidence type="ECO:0000256" key="6">
    <source>
        <dbReference type="ARBA" id="ARBA00023034"/>
    </source>
</evidence>
<evidence type="ECO:0000256" key="7">
    <source>
        <dbReference type="ARBA" id="ARBA00023136"/>
    </source>
</evidence>
<dbReference type="GO" id="GO:0016192">
    <property type="term" value="P:vesicle-mediated transport"/>
    <property type="evidence" value="ECO:0007669"/>
    <property type="project" value="InterPro"/>
</dbReference>
<evidence type="ECO:0000256" key="5">
    <source>
        <dbReference type="ARBA" id="ARBA00022927"/>
    </source>
</evidence>
<feature type="compositionally biased region" description="Polar residues" evidence="10">
    <location>
        <begin position="659"/>
        <end position="673"/>
    </location>
</feature>